<comment type="function">
    <text evidence="12 13">Key component of the proton channel; it plays a direct role in the translocation of protons across the membrane.</text>
</comment>
<dbReference type="RefSeq" id="WP_015873047.1">
    <property type="nucleotide sequence ID" value="NZ_CP006664.1"/>
</dbReference>
<evidence type="ECO:0000256" key="11">
    <source>
        <dbReference type="ARBA" id="ARBA00023310"/>
    </source>
</evidence>
<evidence type="ECO:0000256" key="9">
    <source>
        <dbReference type="ARBA" id="ARBA00023065"/>
    </source>
</evidence>
<dbReference type="GO" id="GO:0045259">
    <property type="term" value="C:proton-transporting ATP synthase complex"/>
    <property type="evidence" value="ECO:0007669"/>
    <property type="project" value="UniProtKB-KW"/>
</dbReference>
<evidence type="ECO:0000256" key="12">
    <source>
        <dbReference type="HAMAP-Rule" id="MF_01393"/>
    </source>
</evidence>
<evidence type="ECO:0000256" key="7">
    <source>
        <dbReference type="ARBA" id="ARBA00022781"/>
    </source>
</evidence>
<evidence type="ECO:0000256" key="10">
    <source>
        <dbReference type="ARBA" id="ARBA00023136"/>
    </source>
</evidence>
<dbReference type="HOGENOM" id="CLU_041018_1_0_6"/>
<evidence type="ECO:0000256" key="3">
    <source>
        <dbReference type="ARBA" id="ARBA00022448"/>
    </source>
</evidence>
<dbReference type="PANTHER" id="PTHR42823:SF3">
    <property type="entry name" value="ATP SYNTHASE SUBUNIT A, CHLOROPLASTIC"/>
    <property type="match status" value="1"/>
</dbReference>
<keyword evidence="11 12" id="KW-0066">ATP synthesis</keyword>
<dbReference type="CDD" id="cd00310">
    <property type="entry name" value="ATP-synt_Fo_a_6"/>
    <property type="match status" value="1"/>
</dbReference>
<comment type="subcellular location">
    <subcellularLocation>
        <location evidence="12 13">Cell membrane</location>
        <topology evidence="12 13">Multi-pass membrane protein</topology>
    </subcellularLocation>
    <subcellularLocation>
        <location evidence="1">Membrane</location>
        <topology evidence="1">Multi-pass membrane protein</topology>
    </subcellularLocation>
</comment>
<dbReference type="PRINTS" id="PR00123">
    <property type="entry name" value="ATPASEA"/>
</dbReference>
<dbReference type="GO" id="GO:0046933">
    <property type="term" value="F:proton-transporting ATP synthase activity, rotational mechanism"/>
    <property type="evidence" value="ECO:0007669"/>
    <property type="project" value="UniProtKB-UniRule"/>
</dbReference>
<keyword evidence="10 12" id="KW-0472">Membrane</keyword>
<proteinExistence type="inferred from homology"/>
<accession>A0A076LJQ9</accession>
<dbReference type="NCBIfam" id="NF004477">
    <property type="entry name" value="PRK05815.1-1"/>
    <property type="match status" value="1"/>
</dbReference>
<dbReference type="PANTHER" id="PTHR42823">
    <property type="entry name" value="ATP SYNTHASE SUBUNIT A, CHLOROPLASTIC"/>
    <property type="match status" value="1"/>
</dbReference>
<evidence type="ECO:0000313" key="15">
    <source>
        <dbReference type="Proteomes" id="UP000028681"/>
    </source>
</evidence>
<dbReference type="FunFam" id="1.20.120.220:FF:000002">
    <property type="entry name" value="ATP synthase subunit a"/>
    <property type="match status" value="1"/>
</dbReference>
<feature type="transmembrane region" description="Helical" evidence="12">
    <location>
        <begin position="240"/>
        <end position="265"/>
    </location>
</feature>
<dbReference type="GO" id="GO:0042777">
    <property type="term" value="P:proton motive force-driven plasma membrane ATP synthesis"/>
    <property type="evidence" value="ECO:0007669"/>
    <property type="project" value="TreeGrafter"/>
</dbReference>
<dbReference type="InterPro" id="IPR000568">
    <property type="entry name" value="ATP_synth_F0_asu"/>
</dbReference>
<evidence type="ECO:0000256" key="4">
    <source>
        <dbReference type="ARBA" id="ARBA00022475"/>
    </source>
</evidence>
<dbReference type="Pfam" id="PF00119">
    <property type="entry name" value="ATP-synt_A"/>
    <property type="match status" value="1"/>
</dbReference>
<dbReference type="AlphaFoldDB" id="A0A076LJQ9"/>
<dbReference type="Gene3D" id="1.20.120.220">
    <property type="entry name" value="ATP synthase, F0 complex, subunit A"/>
    <property type="match status" value="1"/>
</dbReference>
<dbReference type="EMBL" id="CP006664">
    <property type="protein sequence ID" value="AIJ08201.1"/>
    <property type="molecule type" value="Genomic_DNA"/>
</dbReference>
<dbReference type="Proteomes" id="UP000028681">
    <property type="component" value="Chromosome"/>
</dbReference>
<dbReference type="HAMAP" id="MF_01393">
    <property type="entry name" value="ATP_synth_a_bact"/>
    <property type="match status" value="1"/>
</dbReference>
<protein>
    <recommendedName>
        <fullName evidence="12 13">ATP synthase subunit a</fullName>
    </recommendedName>
    <alternativeName>
        <fullName evidence="12">ATP synthase F0 sector subunit a</fullName>
    </alternativeName>
    <alternativeName>
        <fullName evidence="12">F-ATPase subunit 6</fullName>
    </alternativeName>
</protein>
<evidence type="ECO:0000256" key="2">
    <source>
        <dbReference type="ARBA" id="ARBA00006810"/>
    </source>
</evidence>
<evidence type="ECO:0000256" key="8">
    <source>
        <dbReference type="ARBA" id="ARBA00022989"/>
    </source>
</evidence>
<keyword evidence="7 12" id="KW-0375">Hydrogen ion transport</keyword>
<reference evidence="14 15" key="1">
    <citation type="journal article" date="2012" name="PLoS ONE">
        <title>Edwardsiella comparative phylogenomics reveal the new intra/inter-species taxonomic relationships, virulence evolution and niche adaptation mechanisms.</title>
        <authorList>
            <person name="Yang M."/>
            <person name="Lv Y."/>
            <person name="Xiao J."/>
            <person name="Wu H."/>
            <person name="Zheng H."/>
            <person name="Liu Q."/>
            <person name="Zhang Y."/>
            <person name="Wang Q."/>
        </authorList>
    </citation>
    <scope>NUCLEOTIDE SEQUENCE [LARGE SCALE GENOMIC DNA]</scope>
    <source>
        <strain evidence="15">080813</strain>
    </source>
</reference>
<dbReference type="PROSITE" id="PS00449">
    <property type="entry name" value="ATPASE_A"/>
    <property type="match status" value="1"/>
</dbReference>
<dbReference type="SUPFAM" id="SSF81336">
    <property type="entry name" value="F1F0 ATP synthase subunit A"/>
    <property type="match status" value="1"/>
</dbReference>
<keyword evidence="14" id="KW-0378">Hydrolase</keyword>
<dbReference type="InterPro" id="IPR023011">
    <property type="entry name" value="ATP_synth_F0_asu_AS"/>
</dbReference>
<dbReference type="NCBIfam" id="TIGR01131">
    <property type="entry name" value="ATP_synt_6_or_A"/>
    <property type="match status" value="1"/>
</dbReference>
<feature type="transmembrane region" description="Helical" evidence="12">
    <location>
        <begin position="39"/>
        <end position="61"/>
    </location>
</feature>
<evidence type="ECO:0000256" key="13">
    <source>
        <dbReference type="RuleBase" id="RU000483"/>
    </source>
</evidence>
<feature type="transmembrane region" description="Helical" evidence="12">
    <location>
        <begin position="212"/>
        <end position="234"/>
    </location>
</feature>
<comment type="similarity">
    <text evidence="2 12 13">Belongs to the ATPase A chain family.</text>
</comment>
<keyword evidence="6 12" id="KW-0812">Transmembrane</keyword>
<dbReference type="InterPro" id="IPR045082">
    <property type="entry name" value="ATP_syn_F0_a_bact/chloroplast"/>
</dbReference>
<organism evidence="14 15">
    <name type="scientific">Edwardsiella anguillarum ET080813</name>
    <dbReference type="NCBI Taxonomy" id="667120"/>
    <lineage>
        <taxon>Bacteria</taxon>
        <taxon>Pseudomonadati</taxon>
        <taxon>Pseudomonadota</taxon>
        <taxon>Gammaproteobacteria</taxon>
        <taxon>Enterobacterales</taxon>
        <taxon>Hafniaceae</taxon>
        <taxon>Edwardsiella</taxon>
    </lineage>
</organism>
<keyword evidence="3 12" id="KW-0813">Transport</keyword>
<sequence length="272" mass="30416">MSAGEISTPQEYIGHHLNNLQLDLRTFELVNPHDGPASFWTLNIDSMFFSVVLGLIFLALFRKVAKNATSGVPGKFQTAVELIIGFVDGSVRDMYHGKSKLIAPLALTIFVWVFLMNLMDLVPIDFLPYIAEHWMGLPALRVVPSADVNITLSMALGVFILILFYSIKMKGVGGFVKELTLQPFNHPVFIPVNLILEGVSLLSKPVSLGLRLFGNMYAGELIFILIAGLLPWWSQWLLNVPWAIFHILIITLQAFIFMVLTIVYLSMASEEH</sequence>
<feature type="transmembrane region" description="Helical" evidence="12">
    <location>
        <begin position="101"/>
        <end position="119"/>
    </location>
</feature>
<dbReference type="GeneID" id="69540722"/>
<name>A0A076LJQ9_9GAMM</name>
<evidence type="ECO:0000256" key="1">
    <source>
        <dbReference type="ARBA" id="ARBA00004141"/>
    </source>
</evidence>
<evidence type="ECO:0000313" key="14">
    <source>
        <dbReference type="EMBL" id="AIJ08201.1"/>
    </source>
</evidence>
<dbReference type="InterPro" id="IPR035908">
    <property type="entry name" value="F0_ATP_A_sf"/>
</dbReference>
<keyword evidence="5 12" id="KW-0138">CF(0)</keyword>
<dbReference type="GeneID" id="33939368"/>
<gene>
    <name evidence="12 14" type="primary">atpB</name>
    <name evidence="14" type="ORF">ETEE_1753</name>
</gene>
<keyword evidence="9 12" id="KW-0406">Ion transport</keyword>
<dbReference type="SMR" id="A0A076LJQ9"/>
<keyword evidence="8 12" id="KW-1133">Transmembrane helix</keyword>
<evidence type="ECO:0000256" key="6">
    <source>
        <dbReference type="ARBA" id="ARBA00022692"/>
    </source>
</evidence>
<dbReference type="GO" id="GO:0005886">
    <property type="term" value="C:plasma membrane"/>
    <property type="evidence" value="ECO:0007669"/>
    <property type="project" value="UniProtKB-SubCell"/>
</dbReference>
<evidence type="ECO:0000256" key="5">
    <source>
        <dbReference type="ARBA" id="ARBA00022547"/>
    </source>
</evidence>
<dbReference type="PATRIC" id="fig|634503.3.peg.3477"/>
<keyword evidence="4 12" id="KW-1003">Cell membrane</keyword>
<dbReference type="GO" id="GO:0016787">
    <property type="term" value="F:hydrolase activity"/>
    <property type="evidence" value="ECO:0007669"/>
    <property type="project" value="UniProtKB-KW"/>
</dbReference>
<feature type="transmembrane region" description="Helical" evidence="12">
    <location>
        <begin position="148"/>
        <end position="167"/>
    </location>
</feature>
<dbReference type="KEGG" id="ete:ETEE_1753"/>